<dbReference type="Pfam" id="PF13855">
    <property type="entry name" value="LRR_8"/>
    <property type="match status" value="1"/>
</dbReference>
<keyword evidence="9" id="KW-0406">Ion transport</keyword>
<keyword evidence="3" id="KW-1003">Cell membrane</keyword>
<proteinExistence type="predicted"/>
<sequence>MHVYYKFGLLLIFLLSVSISYTAPAENSENSKSKSIDDNYDYDYDDDDDYNESNSPEIAANRQSDSTSSTTTTTFRPIFTIPRRSSHVLEPSCPRSCLCLEDFKYVQCINAQLTHVPLDLPKTAAIVDLSHNDIAELRAEDFSGLAKLVEINLSYNLLKQVDKEVFNGLDRLRRLRLTNNHLTTIDPDTFAGATDLALLDLSNNTIVQRTDGSLFNQPSLTEFTCFNCNWTGLPEQIFSNLSGLTSLRLDNNDFKRQIDTKAFTPLKNIVKLKLPELNQTKIEELCQLLNTIDIISFKHFDISCFERVLGKSFNDSIIWATDSPTSKLATALPSTPKPTALLPPRTAANRKPHNKHMASNETTATVAKAGIMTETEKSTSKDTESSSNQVAIDPETINTLLICIIVLAVVGIAVGLICRKDIGGIKTKCCRTSKPEPKDQVHPTEEIPLNKLA</sequence>
<keyword evidence="12" id="KW-0407">Ion channel</keyword>
<evidence type="ECO:0000256" key="8">
    <source>
        <dbReference type="ARBA" id="ARBA00022989"/>
    </source>
</evidence>
<accession>A0A6P8WHK4</accession>
<evidence type="ECO:0000256" key="14">
    <source>
        <dbReference type="SAM" id="Phobius"/>
    </source>
</evidence>
<dbReference type="AlphaFoldDB" id="A0A6P8WHK4"/>
<dbReference type="RefSeq" id="XP_034102630.1">
    <property type="nucleotide sequence ID" value="XM_034246739.2"/>
</dbReference>
<evidence type="ECO:0000256" key="13">
    <source>
        <dbReference type="SAM" id="MobiDB-lite"/>
    </source>
</evidence>
<feature type="transmembrane region" description="Helical" evidence="14">
    <location>
        <begin position="397"/>
        <end position="418"/>
    </location>
</feature>
<keyword evidence="7" id="KW-0677">Repeat</keyword>
<dbReference type="GeneID" id="117567034"/>
<feature type="compositionally biased region" description="Acidic residues" evidence="13">
    <location>
        <begin position="38"/>
        <end position="51"/>
    </location>
</feature>
<feature type="signal peptide" evidence="15">
    <location>
        <begin position="1"/>
        <end position="24"/>
    </location>
</feature>
<evidence type="ECO:0000256" key="12">
    <source>
        <dbReference type="ARBA" id="ARBA00023303"/>
    </source>
</evidence>
<feature type="compositionally biased region" description="Basic and acidic residues" evidence="13">
    <location>
        <begin position="433"/>
        <end position="445"/>
    </location>
</feature>
<dbReference type="InterPro" id="IPR003591">
    <property type="entry name" value="Leu-rich_rpt_typical-subtyp"/>
</dbReference>
<dbReference type="SMART" id="SM00369">
    <property type="entry name" value="LRR_TYP"/>
    <property type="match status" value="3"/>
</dbReference>
<reference evidence="17 18" key="1">
    <citation type="submission" date="2025-04" db="UniProtKB">
        <authorList>
            <consortium name="RefSeq"/>
        </authorList>
    </citation>
    <scope>IDENTIFICATION</scope>
    <source>
        <strain evidence="17 18">15112-1751.03</strain>
        <tissue evidence="17 18">Whole Adult</tissue>
    </source>
</reference>
<keyword evidence="6 15" id="KW-0732">Signal</keyword>
<keyword evidence="11" id="KW-1015">Disulfide bond</keyword>
<dbReference type="InterPro" id="IPR001611">
    <property type="entry name" value="Leu-rich_rpt"/>
</dbReference>
<dbReference type="PANTHER" id="PTHR46473:SF10">
    <property type="entry name" value="LD45603P-RELATED"/>
    <property type="match status" value="1"/>
</dbReference>
<keyword evidence="5 14" id="KW-0812">Transmembrane</keyword>
<gene>
    <name evidence="17 18" type="primary">LOC117567034</name>
</gene>
<dbReference type="InterPro" id="IPR032675">
    <property type="entry name" value="LRR_dom_sf"/>
</dbReference>
<dbReference type="OrthoDB" id="694479at2759"/>
<evidence type="ECO:0000313" key="17">
    <source>
        <dbReference type="RefSeq" id="XP_034102629.1"/>
    </source>
</evidence>
<evidence type="ECO:0000256" key="5">
    <source>
        <dbReference type="ARBA" id="ARBA00022692"/>
    </source>
</evidence>
<feature type="chain" id="PRO_5044654614" evidence="15">
    <location>
        <begin position="25"/>
        <end position="453"/>
    </location>
</feature>
<comment type="subcellular location">
    <subcellularLocation>
        <location evidence="1">Cell membrane</location>
        <topology evidence="1">Single-pass membrane protein</topology>
    </subcellularLocation>
</comment>
<evidence type="ECO:0000256" key="9">
    <source>
        <dbReference type="ARBA" id="ARBA00023065"/>
    </source>
</evidence>
<evidence type="ECO:0000256" key="4">
    <source>
        <dbReference type="ARBA" id="ARBA00022614"/>
    </source>
</evidence>
<dbReference type="GO" id="GO:0005886">
    <property type="term" value="C:plasma membrane"/>
    <property type="evidence" value="ECO:0007669"/>
    <property type="project" value="UniProtKB-SubCell"/>
</dbReference>
<evidence type="ECO:0000256" key="3">
    <source>
        <dbReference type="ARBA" id="ARBA00022475"/>
    </source>
</evidence>
<keyword evidence="8 14" id="KW-1133">Transmembrane helix</keyword>
<dbReference type="InterPro" id="IPR051432">
    <property type="entry name" value="KCNMA1_auxiliary"/>
</dbReference>
<name>A0A6P8WHK4_DROAB</name>
<evidence type="ECO:0000256" key="7">
    <source>
        <dbReference type="ARBA" id="ARBA00022737"/>
    </source>
</evidence>
<protein>
    <submittedName>
        <fullName evidence="17 18">Leucine-rich repeat and transmembrane domain-containing protein 2 isoform X1</fullName>
    </submittedName>
</protein>
<keyword evidence="4" id="KW-0433">Leucine-rich repeat</keyword>
<organism evidence="16 17">
    <name type="scientific">Drosophila albomicans</name>
    <name type="common">Fruit fly</name>
    <dbReference type="NCBI Taxonomy" id="7291"/>
    <lineage>
        <taxon>Eukaryota</taxon>
        <taxon>Metazoa</taxon>
        <taxon>Ecdysozoa</taxon>
        <taxon>Arthropoda</taxon>
        <taxon>Hexapoda</taxon>
        <taxon>Insecta</taxon>
        <taxon>Pterygota</taxon>
        <taxon>Neoptera</taxon>
        <taxon>Endopterygota</taxon>
        <taxon>Diptera</taxon>
        <taxon>Brachycera</taxon>
        <taxon>Muscomorpha</taxon>
        <taxon>Ephydroidea</taxon>
        <taxon>Drosophilidae</taxon>
        <taxon>Drosophila</taxon>
    </lineage>
</organism>
<evidence type="ECO:0000256" key="2">
    <source>
        <dbReference type="ARBA" id="ARBA00022448"/>
    </source>
</evidence>
<dbReference type="Gene3D" id="3.80.10.10">
    <property type="entry name" value="Ribonuclease Inhibitor"/>
    <property type="match status" value="2"/>
</dbReference>
<keyword evidence="2" id="KW-0813">Transport</keyword>
<feature type="region of interest" description="Disordered" evidence="13">
    <location>
        <begin position="431"/>
        <end position="453"/>
    </location>
</feature>
<evidence type="ECO:0000313" key="18">
    <source>
        <dbReference type="RefSeq" id="XP_034102630.1"/>
    </source>
</evidence>
<dbReference type="SUPFAM" id="SSF52058">
    <property type="entry name" value="L domain-like"/>
    <property type="match status" value="1"/>
</dbReference>
<evidence type="ECO:0000256" key="10">
    <source>
        <dbReference type="ARBA" id="ARBA00023136"/>
    </source>
</evidence>
<evidence type="ECO:0000256" key="6">
    <source>
        <dbReference type="ARBA" id="ARBA00022729"/>
    </source>
</evidence>
<dbReference type="RefSeq" id="XP_034102629.1">
    <property type="nucleotide sequence ID" value="XM_034246738.2"/>
</dbReference>
<evidence type="ECO:0000313" key="16">
    <source>
        <dbReference type="Proteomes" id="UP000515160"/>
    </source>
</evidence>
<feature type="region of interest" description="Disordered" evidence="13">
    <location>
        <begin position="27"/>
        <end position="72"/>
    </location>
</feature>
<dbReference type="FunFam" id="3.80.10.10:FF:000082">
    <property type="entry name" value="Leucine-rich repeat-containing 24"/>
    <property type="match status" value="1"/>
</dbReference>
<feature type="region of interest" description="Disordered" evidence="13">
    <location>
        <begin position="333"/>
        <end position="358"/>
    </location>
</feature>
<feature type="compositionally biased region" description="Polar residues" evidence="13">
    <location>
        <begin position="52"/>
        <end position="65"/>
    </location>
</feature>
<evidence type="ECO:0000256" key="1">
    <source>
        <dbReference type="ARBA" id="ARBA00004162"/>
    </source>
</evidence>
<dbReference type="GO" id="GO:0034220">
    <property type="term" value="P:monoatomic ion transmembrane transport"/>
    <property type="evidence" value="ECO:0007669"/>
    <property type="project" value="UniProtKB-KW"/>
</dbReference>
<evidence type="ECO:0000256" key="11">
    <source>
        <dbReference type="ARBA" id="ARBA00023157"/>
    </source>
</evidence>
<evidence type="ECO:0000256" key="15">
    <source>
        <dbReference type="SAM" id="SignalP"/>
    </source>
</evidence>
<keyword evidence="16" id="KW-1185">Reference proteome</keyword>
<dbReference type="PANTHER" id="PTHR46473">
    <property type="entry name" value="GH08155P"/>
    <property type="match status" value="1"/>
</dbReference>
<dbReference type="Proteomes" id="UP000515160">
    <property type="component" value="Chromosome 3"/>
</dbReference>
<keyword evidence="10 14" id="KW-0472">Membrane</keyword>